<accession>A0ABY6HXI6</accession>
<name>A0ABY6HXI6_9ARCH</name>
<gene>
    <name evidence="11" type="ORF">NEF87_004410</name>
</gene>
<dbReference type="PANTHER" id="PTHR43675">
    <property type="entry name" value="ARSENITE METHYLTRANSFERASE"/>
    <property type="match status" value="1"/>
</dbReference>
<comment type="catalytic activity">
    <reaction evidence="6">
        <text>arsenic triglutathione + [thioredoxin]-dithiol + S-adenosyl-L-methionine + 2 H2O = methylarsonous acid + [thioredoxin]-disulfide + 3 glutathione + S-adenosyl-L-homocysteine + H(+)</text>
        <dbReference type="Rhea" id="RHEA:69460"/>
        <dbReference type="Rhea" id="RHEA-COMP:10698"/>
        <dbReference type="Rhea" id="RHEA-COMP:10700"/>
        <dbReference type="ChEBI" id="CHEBI:15377"/>
        <dbReference type="ChEBI" id="CHEBI:15378"/>
        <dbReference type="ChEBI" id="CHEBI:17826"/>
        <dbReference type="ChEBI" id="CHEBI:29950"/>
        <dbReference type="ChEBI" id="CHEBI:50058"/>
        <dbReference type="ChEBI" id="CHEBI:57856"/>
        <dbReference type="ChEBI" id="CHEBI:57925"/>
        <dbReference type="ChEBI" id="CHEBI:59789"/>
        <dbReference type="ChEBI" id="CHEBI:183640"/>
        <dbReference type="EC" id="2.1.1.137"/>
    </reaction>
</comment>
<feature type="compositionally biased region" description="Polar residues" evidence="9">
    <location>
        <begin position="1"/>
        <end position="21"/>
    </location>
</feature>
<keyword evidence="1 11" id="KW-0808">Transferase</keyword>
<dbReference type="NCBIfam" id="NF008823">
    <property type="entry name" value="PRK11873.1"/>
    <property type="match status" value="1"/>
</dbReference>
<evidence type="ECO:0000256" key="6">
    <source>
        <dbReference type="ARBA" id="ARBA00047941"/>
    </source>
</evidence>
<dbReference type="Gene3D" id="3.40.50.150">
    <property type="entry name" value="Vaccinia Virus protein VP39"/>
    <property type="match status" value="1"/>
</dbReference>
<reference evidence="11" key="1">
    <citation type="submission" date="2022-09" db="EMBL/GenBank/DDBJ databases">
        <title>Actin cytoskeleton and complex cell architecture in an #Asgard archaeon.</title>
        <authorList>
            <person name="Ponce Toledo R.I."/>
            <person name="Schleper C."/>
            <person name="Rodrigues Oliveira T."/>
            <person name="Wollweber F."/>
            <person name="Xu J."/>
            <person name="Rittmann S."/>
            <person name="Klingl A."/>
            <person name="Pilhofer M."/>
        </authorList>
    </citation>
    <scope>NUCLEOTIDE SEQUENCE</scope>
    <source>
        <strain evidence="11">B-35</strain>
    </source>
</reference>
<proteinExistence type="inferred from homology"/>
<evidence type="ECO:0000256" key="1">
    <source>
        <dbReference type="ARBA" id="ARBA00022679"/>
    </source>
</evidence>
<dbReference type="Proteomes" id="UP001208689">
    <property type="component" value="Chromosome"/>
</dbReference>
<keyword evidence="2" id="KW-0949">S-adenosyl-L-methionine</keyword>
<organism evidence="11 12">
    <name type="scientific">Candidatus Lokiarchaeum ossiferum</name>
    <dbReference type="NCBI Taxonomy" id="2951803"/>
    <lineage>
        <taxon>Archaea</taxon>
        <taxon>Promethearchaeati</taxon>
        <taxon>Promethearchaeota</taxon>
        <taxon>Promethearchaeia</taxon>
        <taxon>Promethearchaeales</taxon>
        <taxon>Promethearchaeaceae</taxon>
        <taxon>Candidatus Lokiarchaeum</taxon>
    </lineage>
</organism>
<sequence>MSNRNDTNSPCCGGQKSQDTPKLSDKLDLSNDIMIKKSIRDGYGSVAEQLNQGCGCSGNQHVITMVEQAKILGYSEDELSSIPDLANLGLGCGNPTALASIQEGEVVVDLGSGGGIDCFLAAKKVGPTGHVIGVDMTPQMLERARSGLIDSTFKNVEFRLGEIEHLPIADNSVDLIISNCVINLSTNKDQVFREAYRVLKLGGRMMISDIILTKELPERVKDSIASYVGCVAGAMLKEDYLGSIKEAGFSDVEIISERTTGSLTKHADKKKDNKPKIVVGGKEIEHNLSFEDLDGIKESIISVNVQAKKL</sequence>
<evidence type="ECO:0000259" key="10">
    <source>
        <dbReference type="Pfam" id="PF13847"/>
    </source>
</evidence>
<evidence type="ECO:0000256" key="9">
    <source>
        <dbReference type="SAM" id="MobiDB-lite"/>
    </source>
</evidence>
<evidence type="ECO:0000256" key="7">
    <source>
        <dbReference type="ARBA" id="ARBA00047943"/>
    </source>
</evidence>
<comment type="catalytic activity">
    <reaction evidence="8">
        <text>arsenic triglutathione + 3 [thioredoxin]-dithiol + 3 S-adenosyl-L-methionine = trimethylarsine + 3 [thioredoxin]-disulfide + 3 glutathione + 3 S-adenosyl-L-homocysteine + 3 H(+)</text>
        <dbReference type="Rhea" id="RHEA:69432"/>
        <dbReference type="Rhea" id="RHEA-COMP:10698"/>
        <dbReference type="Rhea" id="RHEA-COMP:10700"/>
        <dbReference type="ChEBI" id="CHEBI:15378"/>
        <dbReference type="ChEBI" id="CHEBI:27130"/>
        <dbReference type="ChEBI" id="CHEBI:29950"/>
        <dbReference type="ChEBI" id="CHEBI:50058"/>
        <dbReference type="ChEBI" id="CHEBI:57856"/>
        <dbReference type="ChEBI" id="CHEBI:57925"/>
        <dbReference type="ChEBI" id="CHEBI:59789"/>
        <dbReference type="ChEBI" id="CHEBI:183640"/>
        <dbReference type="EC" id="2.1.1.137"/>
    </reaction>
</comment>
<comment type="similarity">
    <text evidence="3">Belongs to the methyltransferase superfamily. Arsenite methyltransferase family.</text>
</comment>
<dbReference type="GO" id="GO:0043770">
    <property type="term" value="F:demethylmenaquinone methyltransferase activity"/>
    <property type="evidence" value="ECO:0007669"/>
    <property type="project" value="UniProtKB-EC"/>
</dbReference>
<evidence type="ECO:0000313" key="11">
    <source>
        <dbReference type="EMBL" id="UYP48125.1"/>
    </source>
</evidence>
<evidence type="ECO:0000256" key="3">
    <source>
        <dbReference type="ARBA" id="ARBA00034487"/>
    </source>
</evidence>
<keyword evidence="11" id="KW-0489">Methyltransferase</keyword>
<dbReference type="CDD" id="cd02440">
    <property type="entry name" value="AdoMet_MTases"/>
    <property type="match status" value="1"/>
</dbReference>
<dbReference type="PANTHER" id="PTHR43675:SF8">
    <property type="entry name" value="ARSENITE METHYLTRANSFERASE"/>
    <property type="match status" value="1"/>
</dbReference>
<dbReference type="SUPFAM" id="SSF53335">
    <property type="entry name" value="S-adenosyl-L-methionine-dependent methyltransferases"/>
    <property type="match status" value="1"/>
</dbReference>
<evidence type="ECO:0000256" key="2">
    <source>
        <dbReference type="ARBA" id="ARBA00022691"/>
    </source>
</evidence>
<dbReference type="GO" id="GO:0032259">
    <property type="term" value="P:methylation"/>
    <property type="evidence" value="ECO:0007669"/>
    <property type="project" value="UniProtKB-KW"/>
</dbReference>
<dbReference type="InterPro" id="IPR025714">
    <property type="entry name" value="Methyltranfer_dom"/>
</dbReference>
<dbReference type="EMBL" id="CP104013">
    <property type="protein sequence ID" value="UYP48125.1"/>
    <property type="molecule type" value="Genomic_DNA"/>
</dbReference>
<comment type="catalytic activity">
    <reaction evidence="7">
        <text>arsenic triglutathione + 2 [thioredoxin]-dithiol + 2 S-adenosyl-L-methionine + H2O = dimethylarsinous acid + 2 [thioredoxin]-disulfide + 3 glutathione + 2 S-adenosyl-L-homocysteine + 2 H(+)</text>
        <dbReference type="Rhea" id="RHEA:69464"/>
        <dbReference type="Rhea" id="RHEA-COMP:10698"/>
        <dbReference type="Rhea" id="RHEA-COMP:10700"/>
        <dbReference type="ChEBI" id="CHEBI:15377"/>
        <dbReference type="ChEBI" id="CHEBI:15378"/>
        <dbReference type="ChEBI" id="CHEBI:23808"/>
        <dbReference type="ChEBI" id="CHEBI:29950"/>
        <dbReference type="ChEBI" id="CHEBI:50058"/>
        <dbReference type="ChEBI" id="CHEBI:57856"/>
        <dbReference type="ChEBI" id="CHEBI:57925"/>
        <dbReference type="ChEBI" id="CHEBI:59789"/>
        <dbReference type="ChEBI" id="CHEBI:183640"/>
        <dbReference type="EC" id="2.1.1.137"/>
    </reaction>
</comment>
<evidence type="ECO:0000313" key="12">
    <source>
        <dbReference type="Proteomes" id="UP001208689"/>
    </source>
</evidence>
<keyword evidence="12" id="KW-1185">Reference proteome</keyword>
<feature type="domain" description="Methyltransferase" evidence="10">
    <location>
        <begin position="102"/>
        <end position="248"/>
    </location>
</feature>
<dbReference type="InterPro" id="IPR029063">
    <property type="entry name" value="SAM-dependent_MTases_sf"/>
</dbReference>
<evidence type="ECO:0000256" key="4">
    <source>
        <dbReference type="ARBA" id="ARBA00034521"/>
    </source>
</evidence>
<dbReference type="InterPro" id="IPR026669">
    <property type="entry name" value="Arsenite_MeTrfase-like"/>
</dbReference>
<dbReference type="Pfam" id="PF13847">
    <property type="entry name" value="Methyltransf_31"/>
    <property type="match status" value="1"/>
</dbReference>
<evidence type="ECO:0000256" key="5">
    <source>
        <dbReference type="ARBA" id="ARBA00034545"/>
    </source>
</evidence>
<evidence type="ECO:0000256" key="8">
    <source>
        <dbReference type="ARBA" id="ARBA00048428"/>
    </source>
</evidence>
<dbReference type="EC" id="2.1.1.137" evidence="4"/>
<feature type="region of interest" description="Disordered" evidence="9">
    <location>
        <begin position="1"/>
        <end position="24"/>
    </location>
</feature>
<protein>
    <recommendedName>
        <fullName evidence="5">Arsenite methyltransferase</fullName>
        <ecNumber evidence="4">2.1.1.137</ecNumber>
    </recommendedName>
</protein>